<keyword evidence="9" id="KW-0677">Repeat</keyword>
<feature type="repeat" description="TPR" evidence="16">
    <location>
        <begin position="561"/>
        <end position="594"/>
    </location>
</feature>
<evidence type="ECO:0000256" key="8">
    <source>
        <dbReference type="ARBA" id="ARBA00022692"/>
    </source>
</evidence>
<comment type="catalytic activity">
    <reaction evidence="14">
        <text>a di-trans,poly-cis-dolichyl beta-D-mannosyl phosphate + L-threonyl-[protein] = 3-O-(alpha-D-mannosyl)-L-threonyl-[protein] + a di-trans,poly-cis-dolichyl phosphate + H(+)</text>
        <dbReference type="Rhea" id="RHEA:53396"/>
        <dbReference type="Rhea" id="RHEA-COMP:11060"/>
        <dbReference type="Rhea" id="RHEA-COMP:13547"/>
        <dbReference type="Rhea" id="RHEA-COMP:19498"/>
        <dbReference type="Rhea" id="RHEA-COMP:19501"/>
        <dbReference type="ChEBI" id="CHEBI:15378"/>
        <dbReference type="ChEBI" id="CHEBI:30013"/>
        <dbReference type="ChEBI" id="CHEBI:57683"/>
        <dbReference type="ChEBI" id="CHEBI:58211"/>
        <dbReference type="ChEBI" id="CHEBI:137323"/>
        <dbReference type="EC" id="2.4.1.109"/>
    </reaction>
</comment>
<evidence type="ECO:0000256" key="6">
    <source>
        <dbReference type="ARBA" id="ARBA00012839"/>
    </source>
</evidence>
<dbReference type="Pfam" id="PF14559">
    <property type="entry name" value="TPR_19"/>
    <property type="match status" value="2"/>
</dbReference>
<evidence type="ECO:0000256" key="3">
    <source>
        <dbReference type="ARBA" id="ARBA00004240"/>
    </source>
</evidence>
<evidence type="ECO:0000256" key="4">
    <source>
        <dbReference type="ARBA" id="ARBA00004922"/>
    </source>
</evidence>
<dbReference type="PANTHER" id="PTHR44395:SF1">
    <property type="entry name" value="PROTEIN O-MANNOSYL-TRANSFERASE TMTC3"/>
    <property type="match status" value="1"/>
</dbReference>
<keyword evidence="20" id="KW-1185">Reference proteome</keyword>
<feature type="transmembrane region" description="Helical" evidence="17">
    <location>
        <begin position="185"/>
        <end position="203"/>
    </location>
</feature>
<proteinExistence type="inferred from homology"/>
<keyword evidence="8 17" id="KW-0812">Transmembrane</keyword>
<keyword evidence="7" id="KW-0808">Transferase</keyword>
<evidence type="ECO:0000256" key="14">
    <source>
        <dbReference type="ARBA" id="ARBA00045085"/>
    </source>
</evidence>
<accession>A0A9Q0M2P1</accession>
<evidence type="ECO:0000313" key="20">
    <source>
        <dbReference type="Proteomes" id="UP001142055"/>
    </source>
</evidence>
<evidence type="ECO:0000256" key="15">
    <source>
        <dbReference type="ARBA" id="ARBA00045102"/>
    </source>
</evidence>
<keyword evidence="11" id="KW-0256">Endoplasmic reticulum</keyword>
<evidence type="ECO:0000256" key="7">
    <source>
        <dbReference type="ARBA" id="ARBA00022679"/>
    </source>
</evidence>
<feature type="transmembrane region" description="Helical" evidence="17">
    <location>
        <begin position="347"/>
        <end position="370"/>
    </location>
</feature>
<dbReference type="OMA" id="ASCATPW"/>
<evidence type="ECO:0000256" key="9">
    <source>
        <dbReference type="ARBA" id="ARBA00022737"/>
    </source>
</evidence>
<dbReference type="Gene3D" id="1.25.40.10">
    <property type="entry name" value="Tetratricopeptide repeat domain"/>
    <property type="match status" value="3"/>
</dbReference>
<feature type="transmembrane region" description="Helical" evidence="17">
    <location>
        <begin position="92"/>
        <end position="113"/>
    </location>
</feature>
<comment type="caution">
    <text evidence="19">The sequence shown here is derived from an EMBL/GenBank/DDBJ whole genome shotgun (WGS) entry which is preliminary data.</text>
</comment>
<evidence type="ECO:0000256" key="5">
    <source>
        <dbReference type="ARBA" id="ARBA00007882"/>
    </source>
</evidence>
<dbReference type="GO" id="GO:0004169">
    <property type="term" value="F:dolichyl-phosphate-mannose-protein mannosyltransferase activity"/>
    <property type="evidence" value="ECO:0007669"/>
    <property type="project" value="UniProtKB-EC"/>
</dbReference>
<comment type="subcellular location">
    <subcellularLocation>
        <location evidence="3">Endoplasmic reticulum</location>
    </subcellularLocation>
    <subcellularLocation>
        <location evidence="2">Membrane</location>
        <topology evidence="2">Multi-pass membrane protein</topology>
    </subcellularLocation>
</comment>
<dbReference type="InterPro" id="IPR019734">
    <property type="entry name" value="TPR_rpt"/>
</dbReference>
<comment type="pathway">
    <text evidence="4">Protein modification; protein glycosylation.</text>
</comment>
<dbReference type="PANTHER" id="PTHR44395">
    <property type="match status" value="1"/>
</dbReference>
<name>A0A9Q0M2P1_BLOTA</name>
<evidence type="ECO:0000256" key="12">
    <source>
        <dbReference type="ARBA" id="ARBA00022989"/>
    </source>
</evidence>
<dbReference type="SUPFAM" id="SSF48452">
    <property type="entry name" value="TPR-like"/>
    <property type="match status" value="2"/>
</dbReference>
<dbReference type="PROSITE" id="PS50293">
    <property type="entry name" value="TPR_REGION"/>
    <property type="match status" value="1"/>
</dbReference>
<dbReference type="Proteomes" id="UP001142055">
    <property type="component" value="Chromosome 3"/>
</dbReference>
<evidence type="ECO:0000256" key="1">
    <source>
        <dbReference type="ARBA" id="ARBA00003582"/>
    </source>
</evidence>
<evidence type="ECO:0000256" key="11">
    <source>
        <dbReference type="ARBA" id="ARBA00022824"/>
    </source>
</evidence>
<dbReference type="GO" id="GO:0016020">
    <property type="term" value="C:membrane"/>
    <property type="evidence" value="ECO:0007669"/>
    <property type="project" value="UniProtKB-SubCell"/>
</dbReference>
<dbReference type="Pfam" id="PF13181">
    <property type="entry name" value="TPR_8"/>
    <property type="match status" value="1"/>
</dbReference>
<keyword evidence="10 16" id="KW-0802">TPR repeat</keyword>
<evidence type="ECO:0000256" key="13">
    <source>
        <dbReference type="ARBA" id="ARBA00023136"/>
    </source>
</evidence>
<reference evidence="19" key="1">
    <citation type="submission" date="2022-12" db="EMBL/GenBank/DDBJ databases">
        <title>Genome assemblies of Blomia tropicalis.</title>
        <authorList>
            <person name="Cui Y."/>
        </authorList>
    </citation>
    <scope>NUCLEOTIDE SEQUENCE</scope>
    <source>
        <tissue evidence="19">Adult mites</tissue>
    </source>
</reference>
<comment type="catalytic activity">
    <reaction evidence="15">
        <text>a di-trans,poly-cis-dolichyl beta-D-mannosyl phosphate + L-seryl-[protein] = 3-O-(alpha-D-mannosyl)-L-seryl-[protein] + a di-trans,poly-cis-dolichyl phosphate + H(+)</text>
        <dbReference type="Rhea" id="RHEA:17377"/>
        <dbReference type="Rhea" id="RHEA-COMP:9863"/>
        <dbReference type="Rhea" id="RHEA-COMP:13546"/>
        <dbReference type="Rhea" id="RHEA-COMP:19498"/>
        <dbReference type="Rhea" id="RHEA-COMP:19501"/>
        <dbReference type="ChEBI" id="CHEBI:15378"/>
        <dbReference type="ChEBI" id="CHEBI:29999"/>
        <dbReference type="ChEBI" id="CHEBI:57683"/>
        <dbReference type="ChEBI" id="CHEBI:58211"/>
        <dbReference type="ChEBI" id="CHEBI:137321"/>
        <dbReference type="EC" id="2.4.1.109"/>
    </reaction>
</comment>
<keyword evidence="12 17" id="KW-1133">Transmembrane helix</keyword>
<sequence>MASSCLPLPYMVIGLVTILVYYNSLTCDFTFDDNSAVVSNRHVHTNETDWWSVFSVDYWGTPIRSEHSHKSYRPLTLLTFRFNYLFSGLKPYGYHLTNVLLHALVSIVCYRFMMNILDDHWPSLLLTLFFAVHPLKSEAVAGIVGRAELLSTLLFLTSIFCYFDSVYSCFVFHATLATLSKEQSLTVPLVCMSYELFNLYIFYKSMHGLRWINKLHSTIKHSSLIRAILLFIFTIILAIIRFYVMGALPVFTKFDNPASFEATPTRQLTYNYLLPLNAMLMLYPKHLCADWTMNSIPLVREWRDHRNLSTVAFYLVLFMLMVRAVIQLHSNSTQNFKTKNQNRKICLAFALCLTIFPFIPASNLLFPVGFVIAERVLYTPSIGYCFILAIGLIRIRDFFRNKWVTSVLYVFTLLTIIALSMRTFERNFDWKNDFTLFNSGLKVNPNNAKLYNNIGHYYERNSRYMDAIEYFKQAAVKDPEDIGSELNIARALIKLNRIDEAETLLWRIKPRVRNSAIRNRIVPSYLNLWINLAQVISMNNSRLNEAENLYREVISIRRGFVDAYINLGEIYIRRSQLKEAIEIYQEALSRAEYKNDLKAADLFYNIAIARTLQLANDSNMEQNNSFSLDVYRPSILREIAGNFVLAIDINSNHKEALINLAILVQKPDFPEENRTHYREYVLKALQAYTKNEEQEVIEFNIAITLLDLGGLNNRMEAIQHLKRAVQIKPNFRSALYNLALLYYDFKDYTNALHYLQQINEYHSNYAKALLLMADIFSKLKQMDRAEQAYIKVLETDNVNYEALHNLYQIYKLNHRLDRFKKYLPRLSNPNQFPL</sequence>
<dbReference type="GO" id="GO:0005783">
    <property type="term" value="C:endoplasmic reticulum"/>
    <property type="evidence" value="ECO:0007669"/>
    <property type="project" value="UniProtKB-SubCell"/>
</dbReference>
<protein>
    <recommendedName>
        <fullName evidence="6">dolichyl-phosphate-mannose--protein mannosyltransferase</fullName>
        <ecNumber evidence="6">2.4.1.109</ecNumber>
    </recommendedName>
</protein>
<evidence type="ECO:0000256" key="17">
    <source>
        <dbReference type="SAM" id="Phobius"/>
    </source>
</evidence>
<dbReference type="EC" id="2.4.1.109" evidence="6"/>
<keyword evidence="13 17" id="KW-0472">Membrane</keyword>
<comment type="function">
    <text evidence="1">Transfers mannosyl residues to the hydroxyl group of serine or threonine residues.</text>
</comment>
<dbReference type="PROSITE" id="PS50005">
    <property type="entry name" value="TPR"/>
    <property type="match status" value="2"/>
</dbReference>
<feature type="transmembrane region" description="Helical" evidence="17">
    <location>
        <begin position="308"/>
        <end position="326"/>
    </location>
</feature>
<dbReference type="InterPro" id="IPR013618">
    <property type="entry name" value="TMTC_DUF1736"/>
</dbReference>
<feature type="transmembrane region" description="Helical" evidence="17">
    <location>
        <begin position="224"/>
        <end position="244"/>
    </location>
</feature>
<gene>
    <name evidence="19" type="ORF">RDWZM_007474</name>
</gene>
<dbReference type="InterPro" id="IPR011990">
    <property type="entry name" value="TPR-like_helical_dom_sf"/>
</dbReference>
<comment type="similarity">
    <text evidence="5">Belongs to the TMTC family.</text>
</comment>
<feature type="transmembrane region" description="Helical" evidence="17">
    <location>
        <begin position="153"/>
        <end position="173"/>
    </location>
</feature>
<evidence type="ECO:0000313" key="19">
    <source>
        <dbReference type="EMBL" id="KAJ6216317.1"/>
    </source>
</evidence>
<organism evidence="19 20">
    <name type="scientific">Blomia tropicalis</name>
    <name type="common">Mite</name>
    <dbReference type="NCBI Taxonomy" id="40697"/>
    <lineage>
        <taxon>Eukaryota</taxon>
        <taxon>Metazoa</taxon>
        <taxon>Ecdysozoa</taxon>
        <taxon>Arthropoda</taxon>
        <taxon>Chelicerata</taxon>
        <taxon>Arachnida</taxon>
        <taxon>Acari</taxon>
        <taxon>Acariformes</taxon>
        <taxon>Sarcoptiformes</taxon>
        <taxon>Astigmata</taxon>
        <taxon>Glycyphagoidea</taxon>
        <taxon>Echimyopodidae</taxon>
        <taxon>Blomia</taxon>
    </lineage>
</organism>
<feature type="transmembrane region" description="Helical" evidence="17">
    <location>
        <begin position="7"/>
        <end position="25"/>
    </location>
</feature>
<dbReference type="EMBL" id="JAPWDV010000003">
    <property type="protein sequence ID" value="KAJ6216317.1"/>
    <property type="molecule type" value="Genomic_DNA"/>
</dbReference>
<dbReference type="SMART" id="SM00028">
    <property type="entry name" value="TPR"/>
    <property type="match status" value="6"/>
</dbReference>
<evidence type="ECO:0000256" key="10">
    <source>
        <dbReference type="ARBA" id="ARBA00022803"/>
    </source>
</evidence>
<feature type="domain" description="DUF1736" evidence="18">
    <location>
        <begin position="247"/>
        <end position="317"/>
    </location>
</feature>
<dbReference type="AlphaFoldDB" id="A0A9Q0M2P1"/>
<feature type="transmembrane region" description="Helical" evidence="17">
    <location>
        <begin position="376"/>
        <end position="395"/>
    </location>
</feature>
<evidence type="ECO:0000256" key="16">
    <source>
        <dbReference type="PROSITE-ProRule" id="PRU00339"/>
    </source>
</evidence>
<feature type="repeat" description="TPR" evidence="16">
    <location>
        <begin position="448"/>
        <end position="481"/>
    </location>
</feature>
<evidence type="ECO:0000259" key="18">
    <source>
        <dbReference type="Pfam" id="PF08409"/>
    </source>
</evidence>
<feature type="transmembrane region" description="Helical" evidence="17">
    <location>
        <begin position="407"/>
        <end position="424"/>
    </location>
</feature>
<dbReference type="Pfam" id="PF08409">
    <property type="entry name" value="TMTC_DUF1736"/>
    <property type="match status" value="1"/>
</dbReference>
<evidence type="ECO:0000256" key="2">
    <source>
        <dbReference type="ARBA" id="ARBA00004141"/>
    </source>
</evidence>